<dbReference type="STRING" id="28094.SAMN06295900_116103"/>
<dbReference type="AlphaFoldDB" id="A0A1X7GJV8"/>
<sequence length="406" mass="43931">MPTIPLFRHAPSPAPVREHASQPAGAPARTTSLQRPQVPAHGIQRSGEVRGGCAAPGGRSLAGGLRSVRNTFVRLRDADAGRIFDMRRQSRDKELRSMHAASASQRGIGTKDIGLAAYLTARSTLHRTIDGPELPSLRKANDTVTKTRALLSHGRGNVATDLAKTQEPFWRTRFGRMKAKSYRGDLAAAGALAIKMKAGNCGEHANVATVSHARKLGEGETLQFVSGAGVDHAWAENKLPDGGRVVLDAWAEGPAIMSEDSRFSQRETSRNVYASFSLDAARALAEQKDKHLESFERNPDLDKQWEDFKTEAAKKKLAMSKRHVFAPTPVVSQAFQTAVGDQQKEAARMARRTRKEARLTSSSTAHVALGNEIKAVGAARALGANVKQSLQSNEPILAAVKKQFTK</sequence>
<proteinExistence type="predicted"/>
<accession>A0A1X7GJV8</accession>
<keyword evidence="3" id="KW-1185">Reference proteome</keyword>
<gene>
    <name evidence="2" type="ORF">SAMN06295900_116103</name>
</gene>
<feature type="region of interest" description="Disordered" evidence="1">
    <location>
        <begin position="1"/>
        <end position="59"/>
    </location>
</feature>
<dbReference type="EMBL" id="FXAH01000016">
    <property type="protein sequence ID" value="SMF70771.1"/>
    <property type="molecule type" value="Genomic_DNA"/>
</dbReference>
<evidence type="ECO:0000313" key="2">
    <source>
        <dbReference type="EMBL" id="SMF70771.1"/>
    </source>
</evidence>
<reference evidence="3" key="1">
    <citation type="submission" date="2017-04" db="EMBL/GenBank/DDBJ databases">
        <authorList>
            <person name="Varghese N."/>
            <person name="Submissions S."/>
        </authorList>
    </citation>
    <scope>NUCLEOTIDE SEQUENCE [LARGE SCALE GENOMIC DNA]</scope>
    <source>
        <strain evidence="3">Ballard 720</strain>
    </source>
</reference>
<evidence type="ECO:0000313" key="3">
    <source>
        <dbReference type="Proteomes" id="UP000192911"/>
    </source>
</evidence>
<protein>
    <submittedName>
        <fullName evidence="2">Uncharacterized protein</fullName>
    </submittedName>
</protein>
<organism evidence="2 3">
    <name type="scientific">Trinickia caryophylli</name>
    <name type="common">Paraburkholderia caryophylli</name>
    <dbReference type="NCBI Taxonomy" id="28094"/>
    <lineage>
        <taxon>Bacteria</taxon>
        <taxon>Pseudomonadati</taxon>
        <taxon>Pseudomonadota</taxon>
        <taxon>Betaproteobacteria</taxon>
        <taxon>Burkholderiales</taxon>
        <taxon>Burkholderiaceae</taxon>
        <taxon>Trinickia</taxon>
    </lineage>
</organism>
<name>A0A1X7GJV8_TRICW</name>
<dbReference type="Proteomes" id="UP000192911">
    <property type="component" value="Unassembled WGS sequence"/>
</dbReference>
<evidence type="ECO:0000256" key="1">
    <source>
        <dbReference type="SAM" id="MobiDB-lite"/>
    </source>
</evidence>